<sequence length="154" mass="16648">MSNANQAMINQQLDALLAHESNPVSNLANASALLMQLVPDLNWAGFYLADEAGENLDLGPFQGKVACMHIKGGDGVCGTALRTQSVQLVENVHEFPGHIACDSDSNAELVIPLTKGAKRIGVMDLDSPTIDRFTDQDVIDLTEFSEILLKHLDF</sequence>
<dbReference type="EMBL" id="QCXQ01000006">
    <property type="protein sequence ID" value="PWF99553.1"/>
    <property type="molecule type" value="Genomic_DNA"/>
</dbReference>
<dbReference type="OrthoDB" id="9796252at2"/>
<evidence type="ECO:0000256" key="1">
    <source>
        <dbReference type="ARBA" id="ARBA00038454"/>
    </source>
</evidence>
<evidence type="ECO:0000313" key="4">
    <source>
        <dbReference type="Proteomes" id="UP000245080"/>
    </source>
</evidence>
<comment type="similarity">
    <text evidence="1">Belongs to the free Met sulfoxide reductase family.</text>
</comment>
<keyword evidence="3" id="KW-0808">Transferase</keyword>
<dbReference type="FunFam" id="3.30.450.40:FF:000008">
    <property type="entry name" value="GAF domain-containing proteins"/>
    <property type="match status" value="1"/>
</dbReference>
<protein>
    <submittedName>
        <fullName evidence="3">Histidine kinase</fullName>
    </submittedName>
</protein>
<proteinExistence type="inferred from homology"/>
<dbReference type="AlphaFoldDB" id="A0A2V1MWV2"/>
<name>A0A2V1MWV2_9LACO</name>
<dbReference type="InterPro" id="IPR003018">
    <property type="entry name" value="GAF"/>
</dbReference>
<reference evidence="3 4" key="1">
    <citation type="journal article" date="2018" name="Int. J. Syst. Evol. Microbiol.">
        <title>Lactobacillus bambusae sp. nov., isolated from a traditional fermented Ma-bamboo shoots of Taiwan.</title>
        <authorList>
            <person name="Wang L.-T."/>
        </authorList>
    </citation>
    <scope>NUCLEOTIDE SEQUENCE [LARGE SCALE GENOMIC DNA]</scope>
    <source>
        <strain evidence="3 4">BS-W1</strain>
    </source>
</reference>
<dbReference type="Gene3D" id="3.30.450.40">
    <property type="match status" value="1"/>
</dbReference>
<dbReference type="RefSeq" id="WP_109251011.1">
    <property type="nucleotide sequence ID" value="NZ_QCXQ01000006.1"/>
</dbReference>
<dbReference type="PANTHER" id="PTHR21021">
    <property type="entry name" value="GAF/PUTATIVE CYTOSKELETAL PROTEIN"/>
    <property type="match status" value="1"/>
</dbReference>
<dbReference type="InterPro" id="IPR029016">
    <property type="entry name" value="GAF-like_dom_sf"/>
</dbReference>
<evidence type="ECO:0000313" key="3">
    <source>
        <dbReference type="EMBL" id="PWF99553.1"/>
    </source>
</evidence>
<gene>
    <name evidence="3" type="ORF">DCM90_08915</name>
</gene>
<organism evidence="3 4">
    <name type="scientific">Levilactobacillus bambusae</name>
    <dbReference type="NCBI Taxonomy" id="2024736"/>
    <lineage>
        <taxon>Bacteria</taxon>
        <taxon>Bacillati</taxon>
        <taxon>Bacillota</taxon>
        <taxon>Bacilli</taxon>
        <taxon>Lactobacillales</taxon>
        <taxon>Lactobacillaceae</taxon>
        <taxon>Levilactobacillus</taxon>
    </lineage>
</organism>
<comment type="caution">
    <text evidence="3">The sequence shown here is derived from an EMBL/GenBank/DDBJ whole genome shotgun (WGS) entry which is preliminary data.</text>
</comment>
<dbReference type="PANTHER" id="PTHR21021:SF15">
    <property type="entry name" value="FREE METHIONINE-R-SULFOXIDE REDUCTASE"/>
    <property type="match status" value="1"/>
</dbReference>
<evidence type="ECO:0000259" key="2">
    <source>
        <dbReference type="Pfam" id="PF13185"/>
    </source>
</evidence>
<dbReference type="SUPFAM" id="SSF55781">
    <property type="entry name" value="GAF domain-like"/>
    <property type="match status" value="1"/>
</dbReference>
<accession>A0A2V1MWV2</accession>
<dbReference type="GO" id="GO:0005829">
    <property type="term" value="C:cytosol"/>
    <property type="evidence" value="ECO:0007669"/>
    <property type="project" value="TreeGrafter"/>
</dbReference>
<dbReference type="InterPro" id="IPR051330">
    <property type="entry name" value="Phosphatase_reg/MetRdx"/>
</dbReference>
<keyword evidence="3" id="KW-0418">Kinase</keyword>
<dbReference type="Proteomes" id="UP000245080">
    <property type="component" value="Unassembled WGS sequence"/>
</dbReference>
<dbReference type="GO" id="GO:0016301">
    <property type="term" value="F:kinase activity"/>
    <property type="evidence" value="ECO:0007669"/>
    <property type="project" value="UniProtKB-KW"/>
</dbReference>
<dbReference type="Pfam" id="PF13185">
    <property type="entry name" value="GAF_2"/>
    <property type="match status" value="1"/>
</dbReference>
<dbReference type="GO" id="GO:0033745">
    <property type="term" value="F:L-methionine-(R)-S-oxide reductase activity"/>
    <property type="evidence" value="ECO:0007669"/>
    <property type="project" value="TreeGrafter"/>
</dbReference>
<keyword evidence="4" id="KW-1185">Reference proteome</keyword>
<feature type="domain" description="GAF" evidence="2">
    <location>
        <begin position="41"/>
        <end position="144"/>
    </location>
</feature>